<dbReference type="STRING" id="1210089.GCA_001613165_01317"/>
<sequence>MRSAPPHTPERFIADFFTAFTDAVMHDDGSDPGATVDRFHTPDIVQISNGIRLDRERLAAHLRSVRKNLREYRFEVHEAFADGDRIAARLTIHARMRKEETIITEVYLFGEFTPDGRMRRSHQLSRTVTAE</sequence>
<dbReference type="InterPro" id="IPR032710">
    <property type="entry name" value="NTF2-like_dom_sf"/>
</dbReference>
<dbReference type="Pfam" id="PF12680">
    <property type="entry name" value="SnoaL_2"/>
    <property type="match status" value="1"/>
</dbReference>
<reference evidence="2 3" key="1">
    <citation type="submission" date="2018-07" db="EMBL/GenBank/DDBJ databases">
        <title>Genomic Encyclopedia of Type Strains, Phase IV (KMG-IV): sequencing the most valuable type-strain genomes for metagenomic binning, comparative biology and taxonomic classification.</title>
        <authorList>
            <person name="Goeker M."/>
        </authorList>
    </citation>
    <scope>NUCLEOTIDE SEQUENCE [LARGE SCALE GENOMIC DNA]</scope>
    <source>
        <strain evidence="2 3">DSM 44952</strain>
    </source>
</reference>
<proteinExistence type="predicted"/>
<dbReference type="SUPFAM" id="SSF54427">
    <property type="entry name" value="NTF2-like"/>
    <property type="match status" value="1"/>
</dbReference>
<dbReference type="RefSeq" id="WP_068014991.1">
    <property type="nucleotide sequence ID" value="NZ_QQAZ01000004.1"/>
</dbReference>
<evidence type="ECO:0000313" key="3">
    <source>
        <dbReference type="Proteomes" id="UP000255355"/>
    </source>
</evidence>
<feature type="domain" description="SnoaL-like" evidence="1">
    <location>
        <begin position="34"/>
        <end position="118"/>
    </location>
</feature>
<protein>
    <submittedName>
        <fullName evidence="2">SnoaL-like protein</fullName>
    </submittedName>
</protein>
<gene>
    <name evidence="2" type="ORF">DFR68_104281</name>
</gene>
<dbReference type="AlphaFoldDB" id="A0A370H5V3"/>
<dbReference type="InterPro" id="IPR037401">
    <property type="entry name" value="SnoaL-like"/>
</dbReference>
<accession>A0A370H5V3</accession>
<dbReference type="EMBL" id="QQAZ01000004">
    <property type="protein sequence ID" value="RDI51797.1"/>
    <property type="molecule type" value="Genomic_DNA"/>
</dbReference>
<dbReference type="Gene3D" id="3.10.450.50">
    <property type="match status" value="1"/>
</dbReference>
<dbReference type="OrthoDB" id="1256785at2"/>
<dbReference type="Proteomes" id="UP000255355">
    <property type="component" value="Unassembled WGS sequence"/>
</dbReference>
<evidence type="ECO:0000259" key="1">
    <source>
        <dbReference type="Pfam" id="PF12680"/>
    </source>
</evidence>
<name>A0A370H5V3_9NOCA</name>
<evidence type="ECO:0000313" key="2">
    <source>
        <dbReference type="EMBL" id="RDI51797.1"/>
    </source>
</evidence>
<comment type="caution">
    <text evidence="2">The sequence shown here is derived from an EMBL/GenBank/DDBJ whole genome shotgun (WGS) entry which is preliminary data.</text>
</comment>
<organism evidence="2 3">
    <name type="scientific">Nocardia mexicana</name>
    <dbReference type="NCBI Taxonomy" id="279262"/>
    <lineage>
        <taxon>Bacteria</taxon>
        <taxon>Bacillati</taxon>
        <taxon>Actinomycetota</taxon>
        <taxon>Actinomycetes</taxon>
        <taxon>Mycobacteriales</taxon>
        <taxon>Nocardiaceae</taxon>
        <taxon>Nocardia</taxon>
    </lineage>
</organism>
<keyword evidence="3" id="KW-1185">Reference proteome</keyword>